<name>A0ABW6WNJ5_9ACTN</name>
<dbReference type="InterPro" id="IPR007295">
    <property type="entry name" value="DUF402"/>
</dbReference>
<sequence>MPFAPGQLILRRYFRGERYTFVQPARVVRDDEAGLLLWLMAGSEFAALVDADGRTAHDLAVDDLRDPRLTRQTWRDHDVLMLMPPGAAYSIWWMFRDGEFALWYVNLETPAERDDEGVDCTDHVLDVLVEPDRTWSWKDEDELAARTGRDGYFDAEAAGRIRAEGERLIKLAESGEFPFDGTLTDFRPDPAWRPAALPPGWDRAHR</sequence>
<dbReference type="RefSeq" id="WP_040434190.1">
    <property type="nucleotide sequence ID" value="NZ_JBIAZU010000006.1"/>
</dbReference>
<organism evidence="3 4">
    <name type="scientific">Paractinoplanes globisporus</name>
    <dbReference type="NCBI Taxonomy" id="113565"/>
    <lineage>
        <taxon>Bacteria</taxon>
        <taxon>Bacillati</taxon>
        <taxon>Actinomycetota</taxon>
        <taxon>Actinomycetes</taxon>
        <taxon>Micromonosporales</taxon>
        <taxon>Micromonosporaceae</taxon>
        <taxon>Paractinoplanes</taxon>
    </lineage>
</organism>
<evidence type="ECO:0000256" key="1">
    <source>
        <dbReference type="ARBA" id="ARBA00022801"/>
    </source>
</evidence>
<protein>
    <submittedName>
        <fullName evidence="3">DUF402 domain-containing protein</fullName>
    </submittedName>
</protein>
<accession>A0ABW6WNJ5</accession>
<proteinExistence type="predicted"/>
<dbReference type="InterPro" id="IPR050212">
    <property type="entry name" value="Ntdp-like"/>
</dbReference>
<keyword evidence="1" id="KW-0378">Hydrolase</keyword>
<feature type="domain" description="DUF402" evidence="2">
    <location>
        <begin position="60"/>
        <end position="177"/>
    </location>
</feature>
<dbReference type="InterPro" id="IPR035930">
    <property type="entry name" value="FomD-like_sf"/>
</dbReference>
<reference evidence="3 4" key="1">
    <citation type="submission" date="2024-10" db="EMBL/GenBank/DDBJ databases">
        <title>The Natural Products Discovery Center: Release of the First 8490 Sequenced Strains for Exploring Actinobacteria Biosynthetic Diversity.</title>
        <authorList>
            <person name="Kalkreuter E."/>
            <person name="Kautsar S.A."/>
            <person name="Yang D."/>
            <person name="Bader C.D."/>
            <person name="Teijaro C.N."/>
            <person name="Fluegel L."/>
            <person name="Davis C.M."/>
            <person name="Simpson J.R."/>
            <person name="Lauterbach L."/>
            <person name="Steele A.D."/>
            <person name="Gui C."/>
            <person name="Meng S."/>
            <person name="Li G."/>
            <person name="Viehrig K."/>
            <person name="Ye F."/>
            <person name="Su P."/>
            <person name="Kiefer A.F."/>
            <person name="Nichols A."/>
            <person name="Cepeda A.J."/>
            <person name="Yan W."/>
            <person name="Fan B."/>
            <person name="Jiang Y."/>
            <person name="Adhikari A."/>
            <person name="Zheng C.-J."/>
            <person name="Schuster L."/>
            <person name="Cowan T.M."/>
            <person name="Smanski M.J."/>
            <person name="Chevrette M.G."/>
            <person name="De Carvalho L.P.S."/>
            <person name="Shen B."/>
        </authorList>
    </citation>
    <scope>NUCLEOTIDE SEQUENCE [LARGE SCALE GENOMIC DNA]</scope>
    <source>
        <strain evidence="3 4">NPDC000087</strain>
    </source>
</reference>
<evidence type="ECO:0000259" key="2">
    <source>
        <dbReference type="Pfam" id="PF04167"/>
    </source>
</evidence>
<evidence type="ECO:0000313" key="4">
    <source>
        <dbReference type="Proteomes" id="UP001602245"/>
    </source>
</evidence>
<dbReference type="EMBL" id="JBIAZU010000006">
    <property type="protein sequence ID" value="MFF5294563.1"/>
    <property type="molecule type" value="Genomic_DNA"/>
</dbReference>
<dbReference type="PANTHER" id="PTHR39159">
    <property type="match status" value="1"/>
</dbReference>
<dbReference type="SUPFAM" id="SSF159234">
    <property type="entry name" value="FomD-like"/>
    <property type="match status" value="1"/>
</dbReference>
<keyword evidence="4" id="KW-1185">Reference proteome</keyword>
<comment type="caution">
    <text evidence="3">The sequence shown here is derived from an EMBL/GenBank/DDBJ whole genome shotgun (WGS) entry which is preliminary data.</text>
</comment>
<dbReference type="Proteomes" id="UP001602245">
    <property type="component" value="Unassembled WGS sequence"/>
</dbReference>
<gene>
    <name evidence="3" type="ORF">ACFY35_34420</name>
</gene>
<dbReference type="Gene3D" id="2.40.380.10">
    <property type="entry name" value="FomD-like"/>
    <property type="match status" value="1"/>
</dbReference>
<dbReference type="PANTHER" id="PTHR39159:SF1">
    <property type="entry name" value="UPF0374 PROTEIN YGAC"/>
    <property type="match status" value="1"/>
</dbReference>
<dbReference type="Pfam" id="PF04167">
    <property type="entry name" value="DUF402"/>
    <property type="match status" value="1"/>
</dbReference>
<evidence type="ECO:0000313" key="3">
    <source>
        <dbReference type="EMBL" id="MFF5294563.1"/>
    </source>
</evidence>